<dbReference type="GO" id="GO:0016787">
    <property type="term" value="F:hydrolase activity"/>
    <property type="evidence" value="ECO:0007669"/>
    <property type="project" value="UniProtKB-KW"/>
</dbReference>
<sequence length="345" mass="38548">MINNIKKKTRWYIIDLKARLGIGSAEILRRGNLPAYSPQEPRLLSIPLGDENFSLSDVLHSTFCTQEHAANAPFSLWVNTQHANECIRYYPAGLSPAENPKIMVYFSGDLLLRTARGERLVAPSYKKNSPQNVLQMMQQWSDDGNVPAILIGRPGTFGSSGNHDKSRQINEIELMNQSLSLIKEKYRVKEFIVVGQSGGGQIAAAMLNLRKDISGAVLTASLLPVHLLSRRWRKIRRTPGVKKHPLETLYDPTEHIANIPKDRQPTIIVISDPRDLVIPFDSQVLYVKQLRKEGLLAHHIFAHAPPPKQHILGTHGQKAAALLAKEAGIKDIRIAMISEDIKNIP</sequence>
<dbReference type="SUPFAM" id="SSF53474">
    <property type="entry name" value="alpha/beta-Hydrolases"/>
    <property type="match status" value="1"/>
</dbReference>
<comment type="caution">
    <text evidence="1">The sequence shown here is derived from an EMBL/GenBank/DDBJ whole genome shotgun (WGS) entry which is preliminary data.</text>
</comment>
<dbReference type="RefSeq" id="WP_192536313.1">
    <property type="nucleotide sequence ID" value="NZ_RRZD01000032.1"/>
</dbReference>
<dbReference type="Proteomes" id="UP001645039">
    <property type="component" value="Unassembled WGS sequence"/>
</dbReference>
<proteinExistence type="predicted"/>
<accession>A0ABR9F647</accession>
<gene>
    <name evidence="1" type="ORF">EI168_17510</name>
</gene>
<dbReference type="Gene3D" id="3.40.50.1820">
    <property type="entry name" value="alpha/beta hydrolase"/>
    <property type="match status" value="1"/>
</dbReference>
<dbReference type="EMBL" id="RRZD01000032">
    <property type="protein sequence ID" value="MBE0401876.1"/>
    <property type="molecule type" value="Genomic_DNA"/>
</dbReference>
<reference evidence="1 2" key="1">
    <citation type="submission" date="2020-07" db="EMBL/GenBank/DDBJ databases">
        <title>Halophilic bacteria isolated from french cheeses.</title>
        <authorList>
            <person name="Kothe C.I."/>
            <person name="Farah-Kraiem B."/>
            <person name="Renault P."/>
            <person name="Dridi B."/>
        </authorList>
    </citation>
    <scope>NUCLEOTIDE SEQUENCE [LARGE SCALE GENOMIC DNA]</scope>
    <source>
        <strain evidence="1 2">FME1</strain>
    </source>
</reference>
<evidence type="ECO:0000313" key="1">
    <source>
        <dbReference type="EMBL" id="MBE0401876.1"/>
    </source>
</evidence>
<dbReference type="InterPro" id="IPR029058">
    <property type="entry name" value="AB_hydrolase_fold"/>
</dbReference>
<keyword evidence="1" id="KW-0378">Hydrolase</keyword>
<keyword evidence="2" id="KW-1185">Reference proteome</keyword>
<organism evidence="1 2">
    <name type="scientific">Halomonas casei</name>
    <dbReference type="NCBI Taxonomy" id="2742613"/>
    <lineage>
        <taxon>Bacteria</taxon>
        <taxon>Pseudomonadati</taxon>
        <taxon>Pseudomonadota</taxon>
        <taxon>Gammaproteobacteria</taxon>
        <taxon>Oceanospirillales</taxon>
        <taxon>Halomonadaceae</taxon>
        <taxon>Halomonas</taxon>
    </lineage>
</organism>
<evidence type="ECO:0000313" key="2">
    <source>
        <dbReference type="Proteomes" id="UP001645039"/>
    </source>
</evidence>
<name>A0ABR9F647_9GAMM</name>
<protein>
    <submittedName>
        <fullName evidence="1">Alpha/beta hydrolase</fullName>
    </submittedName>
</protein>